<dbReference type="InterPro" id="IPR001128">
    <property type="entry name" value="Cyt_P450"/>
</dbReference>
<keyword evidence="2" id="KW-1185">Reference proteome</keyword>
<dbReference type="Proteomes" id="UP000049455">
    <property type="component" value="Unassembled WGS sequence"/>
</dbReference>
<dbReference type="EMBL" id="CYPR01000110">
    <property type="protein sequence ID" value="CUH39120.1"/>
    <property type="molecule type" value="Genomic_DNA"/>
</dbReference>
<dbReference type="AlphaFoldDB" id="A0A0M7B8S6"/>
<evidence type="ECO:0000313" key="1">
    <source>
        <dbReference type="EMBL" id="CUH39120.1"/>
    </source>
</evidence>
<organism evidence="1 2">
    <name type="scientific">Jannaschia seosinensis</name>
    <dbReference type="NCBI Taxonomy" id="313367"/>
    <lineage>
        <taxon>Bacteria</taxon>
        <taxon>Pseudomonadati</taxon>
        <taxon>Pseudomonadota</taxon>
        <taxon>Alphaproteobacteria</taxon>
        <taxon>Rhodobacterales</taxon>
        <taxon>Roseobacteraceae</taxon>
        <taxon>Jannaschia</taxon>
    </lineage>
</organism>
<dbReference type="SUPFAM" id="SSF48264">
    <property type="entry name" value="Cytochrome P450"/>
    <property type="match status" value="1"/>
</dbReference>
<dbReference type="InterPro" id="IPR036396">
    <property type="entry name" value="Cyt_P450_sf"/>
</dbReference>
<dbReference type="GO" id="GO:0016705">
    <property type="term" value="F:oxidoreductase activity, acting on paired donors, with incorporation or reduction of molecular oxygen"/>
    <property type="evidence" value="ECO:0007669"/>
    <property type="project" value="InterPro"/>
</dbReference>
<name>A0A0M7B8S6_9RHOB</name>
<accession>A0A0M7B8S6</accession>
<gene>
    <name evidence="1" type="ORF">JSE7799_01841</name>
</gene>
<protein>
    <submittedName>
        <fullName evidence="1">Cytochrome P450</fullName>
    </submittedName>
</protein>
<proteinExistence type="predicted"/>
<dbReference type="GO" id="GO:0005506">
    <property type="term" value="F:iron ion binding"/>
    <property type="evidence" value="ECO:0007669"/>
    <property type="project" value="InterPro"/>
</dbReference>
<reference evidence="1 2" key="1">
    <citation type="submission" date="2015-09" db="EMBL/GenBank/DDBJ databases">
        <authorList>
            <person name="Jackson K.R."/>
            <person name="Lunt B.L."/>
            <person name="Fisher J.N.B."/>
            <person name="Gardner A.V."/>
            <person name="Bailey M.E."/>
            <person name="Deus L.M."/>
            <person name="Earl A.S."/>
            <person name="Gibby P.D."/>
            <person name="Hartmann K.A."/>
            <person name="Liu J.E."/>
            <person name="Manci A.M."/>
            <person name="Nielsen D.A."/>
            <person name="Solomon M.B."/>
            <person name="Breakwell D.P."/>
            <person name="Burnett S.H."/>
            <person name="Grose J.H."/>
        </authorList>
    </citation>
    <scope>NUCLEOTIDE SEQUENCE [LARGE SCALE GENOMIC DNA]</scope>
    <source>
        <strain evidence="1 2">CECT 7799</strain>
    </source>
</reference>
<dbReference type="Pfam" id="PF00067">
    <property type="entry name" value="p450"/>
    <property type="match status" value="1"/>
</dbReference>
<evidence type="ECO:0000313" key="2">
    <source>
        <dbReference type="Proteomes" id="UP000049455"/>
    </source>
</evidence>
<dbReference type="GO" id="GO:0004497">
    <property type="term" value="F:monooxygenase activity"/>
    <property type="evidence" value="ECO:0007669"/>
    <property type="project" value="InterPro"/>
</dbReference>
<dbReference type="GO" id="GO:0020037">
    <property type="term" value="F:heme binding"/>
    <property type="evidence" value="ECO:0007669"/>
    <property type="project" value="InterPro"/>
</dbReference>
<dbReference type="Gene3D" id="1.10.630.10">
    <property type="entry name" value="Cytochrome P450"/>
    <property type="match status" value="1"/>
</dbReference>
<dbReference type="STRING" id="313367.JSE7799_01841"/>
<sequence>MSPPKPASRPSRVGLWAYARLFRQDILSAQPQRLYRAWMAEFRTPFFRSYMMNDPQLVDLVLRKRPDDFPKSRRVREGLSPLLGRSVFVTNGAEWKRQRRIIDPAFGGGRLREAFPAMRDAAEAMVARLSDGPCEG</sequence>
<dbReference type="OrthoDB" id="9764248at2"/>